<name>A0A0C6FRH8_9HYPH</name>
<evidence type="ECO:0000256" key="1">
    <source>
        <dbReference type="SAM" id="SignalP"/>
    </source>
</evidence>
<dbReference type="AlphaFoldDB" id="A0A0C6FRH8"/>
<dbReference type="KEGG" id="maqu:Maq22A_c10000"/>
<organism evidence="2 3">
    <name type="scientific">Methylobacterium aquaticum</name>
    <dbReference type="NCBI Taxonomy" id="270351"/>
    <lineage>
        <taxon>Bacteria</taxon>
        <taxon>Pseudomonadati</taxon>
        <taxon>Pseudomonadota</taxon>
        <taxon>Alphaproteobacteria</taxon>
        <taxon>Hyphomicrobiales</taxon>
        <taxon>Methylobacteriaceae</taxon>
        <taxon>Methylobacterium</taxon>
    </lineage>
</organism>
<protein>
    <submittedName>
        <fullName evidence="2">Uncharacterized protein</fullName>
    </submittedName>
</protein>
<feature type="chain" id="PRO_5002189368" evidence="1">
    <location>
        <begin position="24"/>
        <end position="78"/>
    </location>
</feature>
<dbReference type="Proteomes" id="UP000061432">
    <property type="component" value="Chromosome"/>
</dbReference>
<sequence>MRAIVLGIAAALATGLSLAPASALPVAPGGTVAPAVSVEQAQYVTRRVVRRGPRCVVKVTRTRGPFGRVVVRKVRRCF</sequence>
<dbReference type="RefSeq" id="WP_060846637.1">
    <property type="nucleotide sequence ID" value="NZ_AP014704.1"/>
</dbReference>
<evidence type="ECO:0000313" key="2">
    <source>
        <dbReference type="EMBL" id="BAQ45285.1"/>
    </source>
</evidence>
<reference evidence="2 3" key="1">
    <citation type="journal article" date="2015" name="Genome Announc.">
        <title>Complete Genome Sequence of Methylobacterium aquaticum Strain 22A, Isolated from Racomitrium japonicum Moss.</title>
        <authorList>
            <person name="Tani A."/>
            <person name="Ogura Y."/>
            <person name="Hayashi T."/>
            <person name="Kimbara K."/>
        </authorList>
    </citation>
    <scope>NUCLEOTIDE SEQUENCE [LARGE SCALE GENOMIC DNA]</scope>
    <source>
        <strain evidence="2 3">MA-22A</strain>
    </source>
</reference>
<keyword evidence="1" id="KW-0732">Signal</keyword>
<accession>A0A0C6FRH8</accession>
<proteinExistence type="predicted"/>
<evidence type="ECO:0000313" key="3">
    <source>
        <dbReference type="Proteomes" id="UP000061432"/>
    </source>
</evidence>
<dbReference type="EMBL" id="AP014704">
    <property type="protein sequence ID" value="BAQ45285.1"/>
    <property type="molecule type" value="Genomic_DNA"/>
</dbReference>
<dbReference type="PATRIC" id="fig|270351.10.peg.1921"/>
<gene>
    <name evidence="2" type="ORF">Maq22A_c10000</name>
</gene>
<feature type="signal peptide" evidence="1">
    <location>
        <begin position="1"/>
        <end position="23"/>
    </location>
</feature>
<reference evidence="3" key="2">
    <citation type="submission" date="2015-01" db="EMBL/GenBank/DDBJ databases">
        <title>Complete genome sequence of Methylobacterium aquaticum strain 22A.</title>
        <authorList>
            <person name="Tani A."/>
            <person name="Ogura Y."/>
            <person name="Hayashi T."/>
        </authorList>
    </citation>
    <scope>NUCLEOTIDE SEQUENCE [LARGE SCALE GENOMIC DNA]</scope>
    <source>
        <strain evidence="3">MA-22A</strain>
    </source>
</reference>